<reference evidence="1" key="1">
    <citation type="submission" date="2023-08" db="EMBL/GenBank/DDBJ databases">
        <title>A de novo genome assembly of Solanum verrucosum Schlechtendal, a Mexican diploid species geographically isolated from the other diploid A-genome species in potato relatives.</title>
        <authorList>
            <person name="Hosaka K."/>
        </authorList>
    </citation>
    <scope>NUCLEOTIDE SEQUENCE</scope>
    <source>
        <tissue evidence="1">Young leaves</tissue>
    </source>
</reference>
<dbReference type="Gene3D" id="3.40.50.2000">
    <property type="entry name" value="Glycogen Phosphorylase B"/>
    <property type="match status" value="1"/>
</dbReference>
<gene>
    <name evidence="1" type="ORF">MTR67_016245</name>
</gene>
<dbReference type="GO" id="GO:0008194">
    <property type="term" value="F:UDP-glycosyltransferase activity"/>
    <property type="evidence" value="ECO:0007669"/>
    <property type="project" value="UniProtKB-ARBA"/>
</dbReference>
<dbReference type="EMBL" id="CP133615">
    <property type="protein sequence ID" value="WMV22860.1"/>
    <property type="molecule type" value="Genomic_DNA"/>
</dbReference>
<name>A0AAF0QKH3_SOLVR</name>
<evidence type="ECO:0000313" key="2">
    <source>
        <dbReference type="Proteomes" id="UP001234989"/>
    </source>
</evidence>
<protein>
    <submittedName>
        <fullName evidence="1">Uncharacterized protein</fullName>
    </submittedName>
</protein>
<proteinExistence type="predicted"/>
<dbReference type="SUPFAM" id="SSF53756">
    <property type="entry name" value="UDP-Glycosyltransferase/glycogen phosphorylase"/>
    <property type="match status" value="1"/>
</dbReference>
<dbReference type="PANTHER" id="PTHR48044:SF11">
    <property type="entry name" value="GLYCOSYLTRANSFERASE"/>
    <property type="match status" value="1"/>
</dbReference>
<sequence>MESISMGVPIIAWPNEWEQPYNAILVTNVLKIGISLCYWTHKDELETSESIEKSVKKFGGYNRRGRDAEEGVRVEQ</sequence>
<dbReference type="PANTHER" id="PTHR48044">
    <property type="entry name" value="GLYCOSYLTRANSFERASE"/>
    <property type="match status" value="1"/>
</dbReference>
<keyword evidence="2" id="KW-1185">Reference proteome</keyword>
<dbReference type="AlphaFoldDB" id="A0AAF0QKH3"/>
<dbReference type="Proteomes" id="UP001234989">
    <property type="component" value="Chromosome 4"/>
</dbReference>
<accession>A0AAF0QKH3</accession>
<organism evidence="1 2">
    <name type="scientific">Solanum verrucosum</name>
    <dbReference type="NCBI Taxonomy" id="315347"/>
    <lineage>
        <taxon>Eukaryota</taxon>
        <taxon>Viridiplantae</taxon>
        <taxon>Streptophyta</taxon>
        <taxon>Embryophyta</taxon>
        <taxon>Tracheophyta</taxon>
        <taxon>Spermatophyta</taxon>
        <taxon>Magnoliopsida</taxon>
        <taxon>eudicotyledons</taxon>
        <taxon>Gunneridae</taxon>
        <taxon>Pentapetalae</taxon>
        <taxon>asterids</taxon>
        <taxon>lamiids</taxon>
        <taxon>Solanales</taxon>
        <taxon>Solanaceae</taxon>
        <taxon>Solanoideae</taxon>
        <taxon>Solaneae</taxon>
        <taxon>Solanum</taxon>
    </lineage>
</organism>
<evidence type="ECO:0000313" key="1">
    <source>
        <dbReference type="EMBL" id="WMV22860.1"/>
    </source>
</evidence>
<dbReference type="GO" id="GO:1901135">
    <property type="term" value="P:carbohydrate derivative metabolic process"/>
    <property type="evidence" value="ECO:0007669"/>
    <property type="project" value="UniProtKB-ARBA"/>
</dbReference>